<organism evidence="2">
    <name type="scientific">Medioppia subpectinata</name>
    <dbReference type="NCBI Taxonomy" id="1979941"/>
    <lineage>
        <taxon>Eukaryota</taxon>
        <taxon>Metazoa</taxon>
        <taxon>Ecdysozoa</taxon>
        <taxon>Arthropoda</taxon>
        <taxon>Chelicerata</taxon>
        <taxon>Arachnida</taxon>
        <taxon>Acari</taxon>
        <taxon>Acariformes</taxon>
        <taxon>Sarcoptiformes</taxon>
        <taxon>Oribatida</taxon>
        <taxon>Brachypylina</taxon>
        <taxon>Oppioidea</taxon>
        <taxon>Oppiidae</taxon>
        <taxon>Medioppia</taxon>
    </lineage>
</organism>
<name>A0A7R9L5I1_9ACAR</name>
<dbReference type="EMBL" id="CAJPIZ010016491">
    <property type="protein sequence ID" value="CAG2115723.1"/>
    <property type="molecule type" value="Genomic_DNA"/>
</dbReference>
<dbReference type="OrthoDB" id="10559770at2759"/>
<evidence type="ECO:0008006" key="4">
    <source>
        <dbReference type="Google" id="ProtNLM"/>
    </source>
</evidence>
<evidence type="ECO:0000256" key="1">
    <source>
        <dbReference type="SAM" id="SignalP"/>
    </source>
</evidence>
<feature type="signal peptide" evidence="1">
    <location>
        <begin position="1"/>
        <end position="19"/>
    </location>
</feature>
<proteinExistence type="predicted"/>
<reference evidence="2" key="1">
    <citation type="submission" date="2020-11" db="EMBL/GenBank/DDBJ databases">
        <authorList>
            <person name="Tran Van P."/>
        </authorList>
    </citation>
    <scope>NUCLEOTIDE SEQUENCE</scope>
</reference>
<accession>A0A7R9L5I1</accession>
<evidence type="ECO:0000313" key="2">
    <source>
        <dbReference type="EMBL" id="CAD7635293.1"/>
    </source>
</evidence>
<sequence length="99" mass="11235">MKMFRCVALVLMGIACIYGQNVTPKPSFVAIDANDRGVREAALFAFGPNNQTEREIVIRKSKMSSDGHKYKLQVYVHKYSECPANYSNTHLRTEYGCRV</sequence>
<feature type="chain" id="PRO_5036211107" description="Cystatin domain-containing protein" evidence="1">
    <location>
        <begin position="20"/>
        <end position="99"/>
    </location>
</feature>
<protein>
    <recommendedName>
        <fullName evidence="4">Cystatin domain-containing protein</fullName>
    </recommendedName>
</protein>
<keyword evidence="1" id="KW-0732">Signal</keyword>
<dbReference type="AlphaFoldDB" id="A0A7R9L5I1"/>
<dbReference type="Proteomes" id="UP000759131">
    <property type="component" value="Unassembled WGS sequence"/>
</dbReference>
<evidence type="ECO:0000313" key="3">
    <source>
        <dbReference type="Proteomes" id="UP000759131"/>
    </source>
</evidence>
<dbReference type="PROSITE" id="PS51257">
    <property type="entry name" value="PROKAR_LIPOPROTEIN"/>
    <property type="match status" value="1"/>
</dbReference>
<keyword evidence="3" id="KW-1185">Reference proteome</keyword>
<gene>
    <name evidence="2" type="ORF">OSB1V03_LOCUS15684</name>
</gene>
<dbReference type="EMBL" id="OC871066">
    <property type="protein sequence ID" value="CAD7635293.1"/>
    <property type="molecule type" value="Genomic_DNA"/>
</dbReference>